<dbReference type="SMART" id="SM00642">
    <property type="entry name" value="Aamy"/>
    <property type="match status" value="1"/>
</dbReference>
<dbReference type="CDD" id="cd11324">
    <property type="entry name" value="AmyAc_Amylosucrase"/>
    <property type="match status" value="1"/>
</dbReference>
<feature type="domain" description="Glycosyl hydrolase family 13 catalytic" evidence="1">
    <location>
        <begin position="89"/>
        <end position="546"/>
    </location>
</feature>
<dbReference type="InterPro" id="IPR045857">
    <property type="entry name" value="O16G_dom_2"/>
</dbReference>
<dbReference type="GO" id="GO:0047669">
    <property type="term" value="F:amylosucrase activity"/>
    <property type="evidence" value="ECO:0007669"/>
    <property type="project" value="InterPro"/>
</dbReference>
<dbReference type="RefSeq" id="WP_197680554.1">
    <property type="nucleotide sequence ID" value="NZ_LT629799.1"/>
</dbReference>
<dbReference type="SUPFAM" id="SSF51445">
    <property type="entry name" value="(Trans)glycosidases"/>
    <property type="match status" value="1"/>
</dbReference>
<gene>
    <name evidence="2" type="ORF">SAMN04488544_0027</name>
</gene>
<dbReference type="Gene3D" id="1.10.1740.10">
    <property type="match status" value="1"/>
</dbReference>
<keyword evidence="3" id="KW-1185">Reference proteome</keyword>
<dbReference type="STRING" id="546874.SAMN04488544_0027"/>
<organism evidence="2 3">
    <name type="scientific">Microlunatus sagamiharensis</name>
    <dbReference type="NCBI Taxonomy" id="546874"/>
    <lineage>
        <taxon>Bacteria</taxon>
        <taxon>Bacillati</taxon>
        <taxon>Actinomycetota</taxon>
        <taxon>Actinomycetes</taxon>
        <taxon>Propionibacteriales</taxon>
        <taxon>Propionibacteriaceae</taxon>
        <taxon>Microlunatus</taxon>
    </lineage>
</organism>
<dbReference type="InterPro" id="IPR006047">
    <property type="entry name" value="GH13_cat_dom"/>
</dbReference>
<dbReference type="PANTHER" id="PTHR10357">
    <property type="entry name" value="ALPHA-AMYLASE FAMILY MEMBER"/>
    <property type="match status" value="1"/>
</dbReference>
<dbReference type="InterPro" id="IPR017853">
    <property type="entry name" value="GH"/>
</dbReference>
<dbReference type="GO" id="GO:0005975">
    <property type="term" value="P:carbohydrate metabolic process"/>
    <property type="evidence" value="ECO:0007669"/>
    <property type="project" value="InterPro"/>
</dbReference>
<dbReference type="Gene3D" id="3.20.20.80">
    <property type="entry name" value="Glycosidases"/>
    <property type="match status" value="1"/>
</dbReference>
<dbReference type="Gene3D" id="3.90.400.10">
    <property type="entry name" value="Oligo-1,6-glucosidase, Domain 2"/>
    <property type="match status" value="1"/>
</dbReference>
<dbReference type="EMBL" id="LT629799">
    <property type="protein sequence ID" value="SDU79696.1"/>
    <property type="molecule type" value="Genomic_DNA"/>
</dbReference>
<protein>
    <submittedName>
        <fullName evidence="2">Amylosucrase</fullName>
    </submittedName>
</protein>
<name>A0A1H2LH14_9ACTN</name>
<dbReference type="Proteomes" id="UP000198825">
    <property type="component" value="Chromosome I"/>
</dbReference>
<dbReference type="InterPro" id="IPR013780">
    <property type="entry name" value="Glyco_hydro_b"/>
</dbReference>
<dbReference type="SUPFAM" id="SSF51011">
    <property type="entry name" value="Glycosyl hydrolase domain"/>
    <property type="match status" value="1"/>
</dbReference>
<dbReference type="PANTHER" id="PTHR10357:SF213">
    <property type="entry name" value="ALPHA AMYLASE CATALYTIC REGION"/>
    <property type="match status" value="1"/>
</dbReference>
<reference evidence="3" key="1">
    <citation type="submission" date="2016-10" db="EMBL/GenBank/DDBJ databases">
        <authorList>
            <person name="Varghese N."/>
            <person name="Submissions S."/>
        </authorList>
    </citation>
    <scope>NUCLEOTIDE SEQUENCE [LARGE SCALE GENOMIC DNA]</scope>
    <source>
        <strain evidence="3">DSM 21743</strain>
    </source>
</reference>
<proteinExistence type="predicted"/>
<accession>A0A1H2LH14</accession>
<sequence length="633" mass="70940">MTTPDVRGLLDGEPRHDQAVFETRLRRYWPDLLTGLGGAYPAHAVEMAERLVEIAADGFRRRPADLRVLDLQRHADPQWFGHQSMLGYATYTDLFGGTLKGVGEKVDYLSELGVTYLHLMPLLRPRPGQSDGGYAVMDYRAVREDLGTVEDLRDLATTLRSRGISLTLDLVLNHVAREHPWAAAARAGDAYHRRFFHLYADRELPDAYERTLPEVFPDTAPGSFTFDEESSSWVWTTFNSWQWDLNWHNPDVFYEFADLVLWLANLGVECLRLDAIAFIFKRMGTSCQNQPEVHAITQALRAVARIAAPALIFKAEAIVGPADLAPYLGVGKHAGRVSDMAYQNSLMVQIWSSLAAKDTRLFCAAMNRFPAKPPTTVWATYLRCHDDIGWAIDDADAASVGLNGHEHRRFLADFYAGTYPMSDARGLVFQENLETGDRRISGTAASLAGVEAALAGGDEEHLELAVRKLLLAHAMFLGFGGLPLLFMGDELGLRNDHSYAEDPDHVDDNRWVHRPRMPWDVAERRHEPGTLEHRVFSGLRHLVAVRSSLPALEASVETEVQDPVNPGVLVYLRHAPMQTMVAVHNVTPEPQSLPRWVVPVGSWAWDALTEETPLDDGPLRLEPYEVRWFVQAT</sequence>
<dbReference type="Gene3D" id="2.60.40.1180">
    <property type="entry name" value="Golgi alpha-mannosidase II"/>
    <property type="match status" value="1"/>
</dbReference>
<dbReference type="InterPro" id="IPR044077">
    <property type="entry name" value="Amylosucrase"/>
</dbReference>
<evidence type="ECO:0000313" key="3">
    <source>
        <dbReference type="Proteomes" id="UP000198825"/>
    </source>
</evidence>
<dbReference type="AlphaFoldDB" id="A0A1H2LH14"/>
<evidence type="ECO:0000259" key="1">
    <source>
        <dbReference type="SMART" id="SM00642"/>
    </source>
</evidence>
<evidence type="ECO:0000313" key="2">
    <source>
        <dbReference type="EMBL" id="SDU79696.1"/>
    </source>
</evidence>
<dbReference type="Pfam" id="PF00128">
    <property type="entry name" value="Alpha-amylase"/>
    <property type="match status" value="1"/>
</dbReference>